<dbReference type="EMBL" id="JXTB01000063">
    <property type="protein sequence ID" value="PON68407.1"/>
    <property type="molecule type" value="Genomic_DNA"/>
</dbReference>
<keyword evidence="2" id="KW-1185">Reference proteome</keyword>
<name>A0A2P5D550_PARAD</name>
<comment type="caution">
    <text evidence="1">The sequence shown here is derived from an EMBL/GenBank/DDBJ whole genome shotgun (WGS) entry which is preliminary data.</text>
</comment>
<dbReference type="Proteomes" id="UP000237105">
    <property type="component" value="Unassembled WGS sequence"/>
</dbReference>
<accession>A0A2P5D550</accession>
<organism evidence="1 2">
    <name type="scientific">Parasponia andersonii</name>
    <name type="common">Sponia andersonii</name>
    <dbReference type="NCBI Taxonomy" id="3476"/>
    <lineage>
        <taxon>Eukaryota</taxon>
        <taxon>Viridiplantae</taxon>
        <taxon>Streptophyta</taxon>
        <taxon>Embryophyta</taxon>
        <taxon>Tracheophyta</taxon>
        <taxon>Spermatophyta</taxon>
        <taxon>Magnoliopsida</taxon>
        <taxon>eudicotyledons</taxon>
        <taxon>Gunneridae</taxon>
        <taxon>Pentapetalae</taxon>
        <taxon>rosids</taxon>
        <taxon>fabids</taxon>
        <taxon>Rosales</taxon>
        <taxon>Cannabaceae</taxon>
        <taxon>Parasponia</taxon>
    </lineage>
</organism>
<protein>
    <submittedName>
        <fullName evidence="1">Uncharacterized protein</fullName>
    </submittedName>
</protein>
<evidence type="ECO:0000313" key="1">
    <source>
        <dbReference type="EMBL" id="PON68407.1"/>
    </source>
</evidence>
<gene>
    <name evidence="1" type="ORF">PanWU01x14_095590</name>
</gene>
<reference evidence="2" key="1">
    <citation type="submission" date="2016-06" db="EMBL/GenBank/DDBJ databases">
        <title>Parallel loss of symbiosis genes in relatives of nitrogen-fixing non-legume Parasponia.</title>
        <authorList>
            <person name="Van Velzen R."/>
            <person name="Holmer R."/>
            <person name="Bu F."/>
            <person name="Rutten L."/>
            <person name="Van Zeijl A."/>
            <person name="Liu W."/>
            <person name="Santuari L."/>
            <person name="Cao Q."/>
            <person name="Sharma T."/>
            <person name="Shen D."/>
            <person name="Roswanjaya Y."/>
            <person name="Wardhani T."/>
            <person name="Kalhor M.S."/>
            <person name="Jansen J."/>
            <person name="Van den Hoogen J."/>
            <person name="Gungor B."/>
            <person name="Hartog M."/>
            <person name="Hontelez J."/>
            <person name="Verver J."/>
            <person name="Yang W.-C."/>
            <person name="Schijlen E."/>
            <person name="Repin R."/>
            <person name="Schilthuizen M."/>
            <person name="Schranz E."/>
            <person name="Heidstra R."/>
            <person name="Miyata K."/>
            <person name="Fedorova E."/>
            <person name="Kohlen W."/>
            <person name="Bisseling T."/>
            <person name="Smit S."/>
            <person name="Geurts R."/>
        </authorList>
    </citation>
    <scope>NUCLEOTIDE SEQUENCE [LARGE SCALE GENOMIC DNA]</scope>
    <source>
        <strain evidence="2">cv. WU1-14</strain>
    </source>
</reference>
<dbReference type="AlphaFoldDB" id="A0A2P5D550"/>
<proteinExistence type="predicted"/>
<sequence length="81" mass="9415">MDQIIACPLFVSCQLGTQGALVDFTYPYFVYLRPQLHLMQFHRGKHVDTMVLHNEEHRNTIRGYICSCWLSSNPVEEEASK</sequence>
<evidence type="ECO:0000313" key="2">
    <source>
        <dbReference type="Proteomes" id="UP000237105"/>
    </source>
</evidence>
<dbReference type="STRING" id="3476.A0A2P5D550"/>